<protein>
    <submittedName>
        <fullName evidence="1">Uncharacterized protein</fullName>
    </submittedName>
</protein>
<organism evidence="1 2">
    <name type="scientific">Octopus vulgaris</name>
    <name type="common">Common octopus</name>
    <dbReference type="NCBI Taxonomy" id="6645"/>
    <lineage>
        <taxon>Eukaryota</taxon>
        <taxon>Metazoa</taxon>
        <taxon>Spiralia</taxon>
        <taxon>Lophotrochozoa</taxon>
        <taxon>Mollusca</taxon>
        <taxon>Cephalopoda</taxon>
        <taxon>Coleoidea</taxon>
        <taxon>Octopodiformes</taxon>
        <taxon>Octopoda</taxon>
        <taxon>Incirrata</taxon>
        <taxon>Octopodidae</taxon>
        <taxon>Octopus</taxon>
    </lineage>
</organism>
<keyword evidence="2" id="KW-1185">Reference proteome</keyword>
<dbReference type="PANTHER" id="PTHR33198:SF20">
    <property type="entry name" value="RETROTRANSPOSON GAG DOMAIN-CONTAINING PROTEIN"/>
    <property type="match status" value="1"/>
</dbReference>
<evidence type="ECO:0000313" key="1">
    <source>
        <dbReference type="EMBL" id="CAI9720227.1"/>
    </source>
</evidence>
<accession>A0AA36ASW1</accession>
<dbReference type="EMBL" id="OX597816">
    <property type="protein sequence ID" value="CAI9720227.1"/>
    <property type="molecule type" value="Genomic_DNA"/>
</dbReference>
<dbReference type="Proteomes" id="UP001162480">
    <property type="component" value="Chromosome 3"/>
</dbReference>
<dbReference type="PANTHER" id="PTHR33198">
    <property type="entry name" value="ANK_REP_REGION DOMAIN-CONTAINING PROTEIN-RELATED"/>
    <property type="match status" value="1"/>
</dbReference>
<name>A0AA36ASW1_OCTVU</name>
<reference evidence="1" key="1">
    <citation type="submission" date="2023-08" db="EMBL/GenBank/DDBJ databases">
        <authorList>
            <person name="Alioto T."/>
            <person name="Alioto T."/>
            <person name="Gomez Garrido J."/>
        </authorList>
    </citation>
    <scope>NUCLEOTIDE SEQUENCE</scope>
</reference>
<evidence type="ECO:0000313" key="2">
    <source>
        <dbReference type="Proteomes" id="UP001162480"/>
    </source>
</evidence>
<sequence>MARHLLATRKQKPGESLDQFLNELKILEKDCDFVAVSAEQYRSEMIREPFINGLTSNQLRQRLLENKSVDLSTAYDQARSLDVAQQSSSVFLNSEGANFSLTAPIVAKPIDSLKQEGKHSAATRKGDPSQCWFCGYSRHPRTHCLARKAVCHKCQKNRAFWKTM</sequence>
<proteinExistence type="predicted"/>
<dbReference type="AlphaFoldDB" id="A0AA36ASW1"/>
<gene>
    <name evidence="1" type="ORF">OCTVUL_1B002062</name>
</gene>